<organism evidence="1 2">
    <name type="scientific">Candidatus Contendobacter odensis Run_B_J11</name>
    <dbReference type="NCBI Taxonomy" id="1400861"/>
    <lineage>
        <taxon>Bacteria</taxon>
        <taxon>Pseudomonadati</taxon>
        <taxon>Pseudomonadota</taxon>
        <taxon>Gammaproteobacteria</taxon>
        <taxon>Candidatus Competibacteraceae</taxon>
        <taxon>Candidatus Contendibacter</taxon>
    </lineage>
</organism>
<name>A0A7U7J323_9GAMM</name>
<keyword evidence="2" id="KW-1185">Reference proteome</keyword>
<proteinExistence type="predicted"/>
<dbReference type="EMBL" id="CBTK010000037">
    <property type="protein sequence ID" value="CDH43783.1"/>
    <property type="molecule type" value="Genomic_DNA"/>
</dbReference>
<evidence type="ECO:0000313" key="2">
    <source>
        <dbReference type="Proteomes" id="UP000019184"/>
    </source>
</evidence>
<dbReference type="PANTHER" id="PTHR34614:SF2">
    <property type="entry name" value="TRANSPOSASE IS4-LIKE DOMAIN-CONTAINING PROTEIN"/>
    <property type="match status" value="1"/>
</dbReference>
<accession>A0A7U7J323</accession>
<dbReference type="AlphaFoldDB" id="A0A7U7J323"/>
<dbReference type="Proteomes" id="UP000019184">
    <property type="component" value="Unassembled WGS sequence"/>
</dbReference>
<reference evidence="1 2" key="1">
    <citation type="journal article" date="2014" name="ISME J.">
        <title>Candidatus Competibacter-lineage genomes retrieved from metagenomes reveal functional metabolic diversity.</title>
        <authorList>
            <person name="McIlroy S.J."/>
            <person name="Albertsen M."/>
            <person name="Andresen E.K."/>
            <person name="Saunders A.M."/>
            <person name="Kristiansen R."/>
            <person name="Stokholm-Bjerregaard M."/>
            <person name="Nielsen K.L."/>
            <person name="Nielsen P.H."/>
        </authorList>
    </citation>
    <scope>NUCLEOTIDE SEQUENCE [LARGE SCALE GENOMIC DNA]</scope>
    <source>
        <strain evidence="1 2">Run_B_J11</strain>
    </source>
</reference>
<protein>
    <submittedName>
        <fullName evidence="1">Transposase</fullName>
    </submittedName>
</protein>
<comment type="caution">
    <text evidence="1">The sequence shown here is derived from an EMBL/GenBank/DDBJ whole genome shotgun (WGS) entry which is preliminary data.</text>
</comment>
<evidence type="ECO:0000313" key="1">
    <source>
        <dbReference type="EMBL" id="CDH43783.1"/>
    </source>
</evidence>
<dbReference type="PANTHER" id="PTHR34614">
    <property type="match status" value="1"/>
</dbReference>
<sequence length="239" mass="27169">MSELVAEQLERVDEIPVIFHILIKMGIAERIDRFWPAHGNWKGLSYGQLAVLFITYVIHSLNHRLSGMEVWVAKRQHLLEQLTGWTLTPKDATDDRLGILTQVLGSDPEQQVAYQVEQGKYLIQAYELPTEVARYDTTSFNVYHASDELEGDGILVFGHSKDRRPDLLQFKQGLGTLDPAGVPLLTMTLKGSAADDREYFPAWQQMRETIGHSNFLFVGDCKMRSLETRLKIAGENGFY</sequence>
<gene>
    <name evidence="1" type="ORF">BN874_1310002</name>
</gene>